<dbReference type="SUPFAM" id="SSF51726">
    <property type="entry name" value="UROD/MetE-like"/>
    <property type="match status" value="1"/>
</dbReference>
<evidence type="ECO:0000313" key="2">
    <source>
        <dbReference type="Proteomes" id="UP000199073"/>
    </source>
</evidence>
<dbReference type="Proteomes" id="UP000199073">
    <property type="component" value="Unassembled WGS sequence"/>
</dbReference>
<sequence length="359" mass="39801">MIQTNCHPILIGSLPHSTHAEAVRLVLRHCPQIPLWPQLPQQPREGMVRQFLTGFPGLTEEGKNYRIDTEGDDFAAEMASFYEDYFLCSENPSALNHSRFALDHDAAAGFFALLDALETREHSFITLKGQITGPVTAGTGLRDTRGNAVIYDDNLRDMMVKHLALKGVWQIKNLHRFTGSAKPIIFIDEPGIVSFGSTGFSGVTREMVTQSVTEVIEHLHWAGGLAGIHICANGDWTPALASPADIISFDAYFYFDNFILYKEPLTDFLKRGGILAWGIVPTSDPQVVERENSLSLFTRLRQQLATLSTFTIPERRLISQILIAPSCGTGSLSPELAEKVLTMTGEVSQMARSYYQSPK</sequence>
<reference evidence="1 2" key="1">
    <citation type="submission" date="2016-10" db="EMBL/GenBank/DDBJ databases">
        <authorList>
            <person name="de Groot N.N."/>
        </authorList>
    </citation>
    <scope>NUCLEOTIDE SEQUENCE [LARGE SCALE GENOMIC DNA]</scope>
    <source>
        <strain evidence="1 2">DSM 12130</strain>
    </source>
</reference>
<dbReference type="Gene3D" id="3.20.20.210">
    <property type="match status" value="1"/>
</dbReference>
<proteinExistence type="predicted"/>
<dbReference type="STRING" id="91360.SAMN05660330_03305"/>
<protein>
    <recommendedName>
        <fullName evidence="3">Methionine synthase II (Cobalamin-independent)</fullName>
    </recommendedName>
</protein>
<evidence type="ECO:0008006" key="3">
    <source>
        <dbReference type="Google" id="ProtNLM"/>
    </source>
</evidence>
<dbReference type="OrthoDB" id="144815at2"/>
<dbReference type="AlphaFoldDB" id="A0A1H0TYK2"/>
<organism evidence="1 2">
    <name type="scientific">Desulforhopalus singaporensis</name>
    <dbReference type="NCBI Taxonomy" id="91360"/>
    <lineage>
        <taxon>Bacteria</taxon>
        <taxon>Pseudomonadati</taxon>
        <taxon>Thermodesulfobacteriota</taxon>
        <taxon>Desulfobulbia</taxon>
        <taxon>Desulfobulbales</taxon>
        <taxon>Desulfocapsaceae</taxon>
        <taxon>Desulforhopalus</taxon>
    </lineage>
</organism>
<name>A0A1H0TYK2_9BACT</name>
<evidence type="ECO:0000313" key="1">
    <source>
        <dbReference type="EMBL" id="SDP59127.1"/>
    </source>
</evidence>
<dbReference type="InterPro" id="IPR038071">
    <property type="entry name" value="UROD/MetE-like_sf"/>
</dbReference>
<keyword evidence="2" id="KW-1185">Reference proteome</keyword>
<gene>
    <name evidence="1" type="ORF">SAMN05660330_03305</name>
</gene>
<accession>A0A1H0TYK2</accession>
<dbReference type="EMBL" id="FNJI01000027">
    <property type="protein sequence ID" value="SDP59127.1"/>
    <property type="molecule type" value="Genomic_DNA"/>
</dbReference>
<dbReference type="RefSeq" id="WP_092224812.1">
    <property type="nucleotide sequence ID" value="NZ_FNJI01000027.1"/>
</dbReference>